<dbReference type="EMBL" id="CP119075">
    <property type="protein sequence ID" value="WED64011.1"/>
    <property type="molecule type" value="Genomic_DNA"/>
</dbReference>
<sequence length="114" mass="13546">MDATDSGTATFAERFCAQHQIDPQRFATAVVRRTLHLPMRWLAPIWLTLRPATFEPDLELALFCGHQRSARDLEEELHEFHHDSRNYGLLRGRLKQRLSTRRLRRLHRRTMRSV</sequence>
<accession>A0AAF0CN06</accession>
<dbReference type="Proteomes" id="UP001218638">
    <property type="component" value="Chromosome"/>
</dbReference>
<gene>
    <name evidence="1" type="ORF">PXH66_16860</name>
</gene>
<reference evidence="1" key="1">
    <citation type="submission" date="2023-03" db="EMBL/GenBank/DDBJ databases">
        <title>Lomoglobus Profundus gen. nov., sp. nov., a novel member of the phylum Verrucomicrobia, isolated from deep-marine sediment of South China Sea.</title>
        <authorList>
            <person name="Ahmad T."/>
            <person name="Ishaq S.E."/>
            <person name="Wang F."/>
        </authorList>
    </citation>
    <scope>NUCLEOTIDE SEQUENCE</scope>
    <source>
        <strain evidence="1">LMO-M01</strain>
    </source>
</reference>
<dbReference type="RefSeq" id="WP_330930716.1">
    <property type="nucleotide sequence ID" value="NZ_CP119075.1"/>
</dbReference>
<dbReference type="KEGG" id="slom:PXH66_16860"/>
<keyword evidence="2" id="KW-1185">Reference proteome</keyword>
<name>A0AAF0CN06_9BACT</name>
<proteinExistence type="predicted"/>
<dbReference type="AlphaFoldDB" id="A0AAF0CN06"/>
<evidence type="ECO:0000313" key="1">
    <source>
        <dbReference type="EMBL" id="WED64011.1"/>
    </source>
</evidence>
<protein>
    <submittedName>
        <fullName evidence="1">Uncharacterized protein</fullName>
    </submittedName>
</protein>
<evidence type="ECO:0000313" key="2">
    <source>
        <dbReference type="Proteomes" id="UP001218638"/>
    </source>
</evidence>
<organism evidence="1 2">
    <name type="scientific">Synoicihabitans lomoniglobus</name>
    <dbReference type="NCBI Taxonomy" id="2909285"/>
    <lineage>
        <taxon>Bacteria</taxon>
        <taxon>Pseudomonadati</taxon>
        <taxon>Verrucomicrobiota</taxon>
        <taxon>Opitutia</taxon>
        <taxon>Opitutales</taxon>
        <taxon>Opitutaceae</taxon>
        <taxon>Synoicihabitans</taxon>
    </lineage>
</organism>